<dbReference type="GO" id="GO:0120330">
    <property type="term" value="C:rixosome complex"/>
    <property type="evidence" value="ECO:0007669"/>
    <property type="project" value="TreeGrafter"/>
</dbReference>
<evidence type="ECO:0000256" key="2">
    <source>
        <dbReference type="ARBA" id="ARBA00022737"/>
    </source>
</evidence>
<organism evidence="4">
    <name type="scientific">Dendroctonus ponderosae</name>
    <name type="common">Mountain pine beetle</name>
    <dbReference type="NCBI Taxonomy" id="77166"/>
    <lineage>
        <taxon>Eukaryota</taxon>
        <taxon>Metazoa</taxon>
        <taxon>Ecdysozoa</taxon>
        <taxon>Arthropoda</taxon>
        <taxon>Hexapoda</taxon>
        <taxon>Insecta</taxon>
        <taxon>Pterygota</taxon>
        <taxon>Neoptera</taxon>
        <taxon>Endopterygota</taxon>
        <taxon>Coleoptera</taxon>
        <taxon>Polyphaga</taxon>
        <taxon>Cucujiformia</taxon>
        <taxon>Curculionidae</taxon>
        <taxon>Scolytinae</taxon>
        <taxon>Dendroctonus</taxon>
    </lineage>
</organism>
<dbReference type="KEGG" id="dpa:109537110"/>
<dbReference type="OMA" id="GVNARIY"/>
<dbReference type="GO" id="GO:0006261">
    <property type="term" value="P:DNA-templated DNA replication"/>
    <property type="evidence" value="ECO:0007669"/>
    <property type="project" value="TreeGrafter"/>
</dbReference>
<dbReference type="PANTHER" id="PTHR18763">
    <property type="entry name" value="WD-REPEAT PROTEIN 18"/>
    <property type="match status" value="1"/>
</dbReference>
<feature type="non-terminal residue" evidence="4">
    <location>
        <position position="1"/>
    </location>
</feature>
<dbReference type="InterPro" id="IPR019775">
    <property type="entry name" value="WD40_repeat_CS"/>
</dbReference>
<reference evidence="4 6" key="1">
    <citation type="journal article" date="2013" name="Genome Biol.">
        <title>Draft genome of the mountain pine beetle, Dendroctonus ponderosae Hopkins, a major forest pest.</title>
        <authorList>
            <person name="Keeling C.I."/>
            <person name="Yuen M.M."/>
            <person name="Liao N.Y."/>
            <person name="Docking T.R."/>
            <person name="Chan S.K."/>
            <person name="Taylor G.A."/>
            <person name="Palmquist D.L."/>
            <person name="Jackman S.D."/>
            <person name="Nguyen A."/>
            <person name="Li M."/>
            <person name="Henderson H."/>
            <person name="Janes J.K."/>
            <person name="Zhao Y."/>
            <person name="Pandoh P."/>
            <person name="Moore R."/>
            <person name="Sperling F.A."/>
            <person name="Huber D.P."/>
            <person name="Birol I."/>
            <person name="Jones S.J."/>
            <person name="Bohlmann J."/>
        </authorList>
    </citation>
    <scope>NUCLEOTIDE SEQUENCE</scope>
</reference>
<keyword evidence="1 3" id="KW-0853">WD repeat</keyword>
<dbReference type="PROSITE" id="PS00678">
    <property type="entry name" value="WD_REPEATS_1"/>
    <property type="match status" value="1"/>
</dbReference>
<gene>
    <name evidence="5" type="primary">109537110</name>
    <name evidence="4" type="ORF">YQE_05914</name>
</gene>
<dbReference type="SMART" id="SM00320">
    <property type="entry name" value="WD40"/>
    <property type="match status" value="4"/>
</dbReference>
<dbReference type="Proteomes" id="UP000019118">
    <property type="component" value="Unassembled WGS sequence"/>
</dbReference>
<proteinExistence type="predicted"/>
<evidence type="ECO:0000313" key="4">
    <source>
        <dbReference type="EMBL" id="ENN77620.1"/>
    </source>
</evidence>
<name>N6U7J0_DENPD</name>
<protein>
    <recommendedName>
        <fullName evidence="7">WD repeat-containing protein 18</fullName>
    </recommendedName>
</protein>
<feature type="repeat" description="WD" evidence="3">
    <location>
        <begin position="270"/>
        <end position="311"/>
    </location>
</feature>
<dbReference type="EMBL" id="KB740941">
    <property type="protein sequence ID" value="ENN77620.1"/>
    <property type="molecule type" value="Genomic_DNA"/>
</dbReference>
<dbReference type="EnsemblMetazoa" id="XM_019903682.1">
    <property type="protein sequence ID" value="XP_019759241.1"/>
    <property type="gene ID" value="LOC109537110"/>
</dbReference>
<dbReference type="GO" id="GO:0005656">
    <property type="term" value="C:nuclear pre-replicative complex"/>
    <property type="evidence" value="ECO:0007669"/>
    <property type="project" value="TreeGrafter"/>
</dbReference>
<keyword evidence="2" id="KW-0677">Repeat</keyword>
<evidence type="ECO:0000313" key="5">
    <source>
        <dbReference type="EnsemblMetazoa" id="XP_019759241.1"/>
    </source>
</evidence>
<dbReference type="Gene3D" id="2.130.10.10">
    <property type="entry name" value="YVTN repeat-like/Quinoprotein amine dehydrogenase"/>
    <property type="match status" value="2"/>
</dbReference>
<evidence type="ECO:0008006" key="7">
    <source>
        <dbReference type="Google" id="ProtNLM"/>
    </source>
</evidence>
<evidence type="ECO:0000313" key="6">
    <source>
        <dbReference type="Proteomes" id="UP000019118"/>
    </source>
</evidence>
<dbReference type="OrthoDB" id="756370at2759"/>
<dbReference type="AlphaFoldDB" id="N6U7J0"/>
<dbReference type="InterPro" id="IPR001680">
    <property type="entry name" value="WD40_rpt"/>
</dbReference>
<dbReference type="GO" id="GO:0006364">
    <property type="term" value="P:rRNA processing"/>
    <property type="evidence" value="ECO:0007669"/>
    <property type="project" value="TreeGrafter"/>
</dbReference>
<dbReference type="HOGENOM" id="CLU_029749_0_0_1"/>
<dbReference type="EnsemblMetazoa" id="XM_019903683.1">
    <property type="protein sequence ID" value="XP_019759242.1"/>
    <property type="gene ID" value="LOC109537110"/>
</dbReference>
<dbReference type="PROSITE" id="PS50082">
    <property type="entry name" value="WD_REPEATS_2"/>
    <property type="match status" value="1"/>
</dbReference>
<dbReference type="InterPro" id="IPR015943">
    <property type="entry name" value="WD40/YVTN_repeat-like_dom_sf"/>
</dbReference>
<dbReference type="InterPro" id="IPR045227">
    <property type="entry name" value="WDR18/Ipi3/RID3"/>
</dbReference>
<evidence type="ECO:0000256" key="1">
    <source>
        <dbReference type="ARBA" id="ARBA00022574"/>
    </source>
</evidence>
<sequence>MEKSEVLLTACQSAEQFSACLWDCKTKNVLKTYKNGGPAAPKSLSVVGDYIFTAEAAKPLLHVWPLNSQEIDKNIRLVLPGAVTCLAVCPQNHYLVVGISTKLYIWQLNSGKLLSIQQRHYQPISCVEISSDSEYVIVGGDDGLLVVYFLADLVSINHSLLNQKNIGQVEPVYTKNDHSMPIRDIHSGSLGRHSRFATCSADQTVRLYTLSSGDNNLTLVFNEDVTSVLFDSPCWNLYVGTNSGIVKQCSLKNPPRSLTHHIGRNENKDFIGHKGKIIGMALNFSNSILATGADDKIVIIWDILSQQISRQLEHPAPITNLKFVPDFANFYVQNLKPQLIFKPLERNVEADSDNFVVAQVQNEDIEFSDDENILEKQLSRKSLEEQNVNLRIVNSQLYRAALEISKKYHIQRTEAPKTNGC</sequence>
<keyword evidence="6" id="KW-1185">Reference proteome</keyword>
<dbReference type="PANTHER" id="PTHR18763:SF0">
    <property type="entry name" value="WD REPEAT-CONTAINING PROTEIN 18"/>
    <property type="match status" value="1"/>
</dbReference>
<dbReference type="PROSITE" id="PS50294">
    <property type="entry name" value="WD_REPEATS_REGION"/>
    <property type="match status" value="1"/>
</dbReference>
<dbReference type="Pfam" id="PF00400">
    <property type="entry name" value="WD40"/>
    <property type="match status" value="3"/>
</dbReference>
<dbReference type="SUPFAM" id="SSF50998">
    <property type="entry name" value="Quinoprotein alcohol dehydrogenase-like"/>
    <property type="match status" value="1"/>
</dbReference>
<dbReference type="InterPro" id="IPR011047">
    <property type="entry name" value="Quinoprotein_ADH-like_sf"/>
</dbReference>
<accession>N6U7J0</accession>
<evidence type="ECO:0000256" key="3">
    <source>
        <dbReference type="PROSITE-ProRule" id="PRU00221"/>
    </source>
</evidence>
<reference evidence="5" key="2">
    <citation type="submission" date="2024-08" db="UniProtKB">
        <authorList>
            <consortium name="EnsemblMetazoa"/>
        </authorList>
    </citation>
    <scope>IDENTIFICATION</scope>
</reference>